<dbReference type="GO" id="GO:0044695">
    <property type="term" value="C:Dsc E3 ubiquitin ligase complex"/>
    <property type="evidence" value="ECO:0007669"/>
    <property type="project" value="InterPro"/>
</dbReference>
<evidence type="ECO:0000256" key="2">
    <source>
        <dbReference type="SAM" id="Phobius"/>
    </source>
</evidence>
<dbReference type="InterPro" id="IPR019413">
    <property type="entry name" value="Dsc3_ub-like_dom"/>
</dbReference>
<evidence type="ECO:0000313" key="6">
    <source>
        <dbReference type="Proteomes" id="UP000054516"/>
    </source>
</evidence>
<keyword evidence="2" id="KW-0812">Transmembrane</keyword>
<feature type="region of interest" description="Disordered" evidence="1">
    <location>
        <begin position="1"/>
        <end position="30"/>
    </location>
</feature>
<dbReference type="Gene3D" id="3.10.20.90">
    <property type="entry name" value="Phosphatidylinositol 3-kinase Catalytic Subunit, Chain A, domain 1"/>
    <property type="match status" value="1"/>
</dbReference>
<dbReference type="Proteomes" id="UP000054516">
    <property type="component" value="Unassembled WGS sequence"/>
</dbReference>
<dbReference type="AlphaFoldDB" id="A0A1W2TC72"/>
<dbReference type="OMA" id="RIYVNCS"/>
<organism evidence="5">
    <name type="scientific">Rosellinia necatrix</name>
    <name type="common">White root-rot fungus</name>
    <dbReference type="NCBI Taxonomy" id="77044"/>
    <lineage>
        <taxon>Eukaryota</taxon>
        <taxon>Fungi</taxon>
        <taxon>Dikarya</taxon>
        <taxon>Ascomycota</taxon>
        <taxon>Pezizomycotina</taxon>
        <taxon>Sordariomycetes</taxon>
        <taxon>Xylariomycetidae</taxon>
        <taxon>Xylariales</taxon>
        <taxon>Xylariaceae</taxon>
        <taxon>Rosellinia</taxon>
    </lineage>
</organism>
<dbReference type="OrthoDB" id="2556122at2759"/>
<feature type="transmembrane region" description="Helical" evidence="2">
    <location>
        <begin position="344"/>
        <end position="364"/>
    </location>
</feature>
<feature type="domain" description="DSC E3 ubiquitin ligase complex subunit 3 ubiquitin-like" evidence="3">
    <location>
        <begin position="34"/>
        <end position="181"/>
    </location>
</feature>
<gene>
    <name evidence="5" type="ORF">SAMD00023353_1302080</name>
</gene>
<dbReference type="GO" id="GO:0005783">
    <property type="term" value="C:endoplasmic reticulum"/>
    <property type="evidence" value="ECO:0007669"/>
    <property type="project" value="TreeGrafter"/>
</dbReference>
<dbReference type="SUPFAM" id="SSF54236">
    <property type="entry name" value="Ubiquitin-like"/>
    <property type="match status" value="1"/>
</dbReference>
<feature type="compositionally biased region" description="Basic and acidic residues" evidence="1">
    <location>
        <begin position="127"/>
        <end position="141"/>
    </location>
</feature>
<accession>A0A1W2TC72</accession>
<feature type="compositionally biased region" description="Low complexity" evidence="1">
    <location>
        <begin position="210"/>
        <end position="225"/>
    </location>
</feature>
<dbReference type="InterPro" id="IPR025390">
    <property type="entry name" value="Dsc3_C"/>
</dbReference>
<keyword evidence="2" id="KW-0472">Membrane</keyword>
<dbReference type="InterPro" id="IPR029071">
    <property type="entry name" value="Ubiquitin-like_domsf"/>
</dbReference>
<sequence length="398" mass="41119">MTSTTAPPPPPAAPAPPRSPLTPRAMPPAPAPLLLTVRFSASLPDLELDIPRPGATTVVSLKHLIRSRLDKGHARRRLRFIHGGKILPDTAALSAVLRALPPPPPTTGNSPHHPSPPPPLLSSQPNLDRRRSAEKGGRGGEGEEEGEGRSSKSHSKGKGKSVPGRPEPAPRIYVNCSIGDELSTAELEREAQAAALPPPTSSFPHHHHPPAITTATTTTTSSSSPGPDPSAVTTSAAPRGFDRLLSAGFTASEVSQLRLQFRGIHAARYTPDTLPSPDGFRRMEDAWIDDNGAAVPAAAAATTGAAHGGGGGGSGGGGGGGMLGMAVVDGTDSDEFGLVGMVDVLVRGVITGFIWPLGSAGWLMREEGMSSDRWRFMVGVGVVFGILIGLIRAISGDK</sequence>
<evidence type="ECO:0000259" key="3">
    <source>
        <dbReference type="Pfam" id="PF10302"/>
    </source>
</evidence>
<dbReference type="InterPro" id="IPR045226">
    <property type="entry name" value="Dsc3"/>
</dbReference>
<proteinExistence type="predicted"/>
<evidence type="ECO:0000259" key="4">
    <source>
        <dbReference type="Pfam" id="PF13373"/>
    </source>
</evidence>
<protein>
    <submittedName>
        <fullName evidence="5">Putative membrane protein</fullName>
    </submittedName>
</protein>
<dbReference type="PANTHER" id="PTHR28049">
    <property type="entry name" value="TRANSMEMBRANE PROTEIN YOR223W"/>
    <property type="match status" value="1"/>
</dbReference>
<name>A0A1W2TC72_ROSNE</name>
<dbReference type="Pfam" id="PF13373">
    <property type="entry name" value="Dsc3_C"/>
    <property type="match status" value="1"/>
</dbReference>
<dbReference type="PANTHER" id="PTHR28049:SF1">
    <property type="entry name" value="DSC E3 UBIQUITIN LIGASE COMPLEX SUBUNIT 3"/>
    <property type="match status" value="1"/>
</dbReference>
<dbReference type="Pfam" id="PF10302">
    <property type="entry name" value="Dsc3_N"/>
    <property type="match status" value="1"/>
</dbReference>
<feature type="region of interest" description="Disordered" evidence="1">
    <location>
        <begin position="98"/>
        <end position="172"/>
    </location>
</feature>
<dbReference type="EMBL" id="DF977458">
    <property type="protein sequence ID" value="GAP85538.2"/>
    <property type="molecule type" value="Genomic_DNA"/>
</dbReference>
<evidence type="ECO:0000256" key="1">
    <source>
        <dbReference type="SAM" id="MobiDB-lite"/>
    </source>
</evidence>
<reference evidence="5" key="1">
    <citation type="submission" date="2016-03" db="EMBL/GenBank/DDBJ databases">
        <title>Draft genome sequence of Rosellinia necatrix.</title>
        <authorList>
            <person name="Kanematsu S."/>
        </authorList>
    </citation>
    <scope>NUCLEOTIDE SEQUENCE [LARGE SCALE GENOMIC DNA]</scope>
    <source>
        <strain evidence="5">W97</strain>
    </source>
</reference>
<evidence type="ECO:0000313" key="5">
    <source>
        <dbReference type="EMBL" id="GAP85538.2"/>
    </source>
</evidence>
<keyword evidence="2" id="KW-1133">Transmembrane helix</keyword>
<feature type="domain" description="DSC E3 ubiquitin ligase complex subunit 3 C-terminal" evidence="4">
    <location>
        <begin position="239"/>
        <end position="392"/>
    </location>
</feature>
<keyword evidence="6" id="KW-1185">Reference proteome</keyword>
<feature type="region of interest" description="Disordered" evidence="1">
    <location>
        <begin position="190"/>
        <end position="236"/>
    </location>
</feature>
<feature type="transmembrane region" description="Helical" evidence="2">
    <location>
        <begin position="376"/>
        <end position="395"/>
    </location>
</feature>